<dbReference type="GO" id="GO:0046872">
    <property type="term" value="F:metal ion binding"/>
    <property type="evidence" value="ECO:0007669"/>
    <property type="project" value="UniProtKB-KW"/>
</dbReference>
<name>A0AA95N7K3_9BURK</name>
<dbReference type="InterPro" id="IPR008707">
    <property type="entry name" value="B-propeller_PilY1"/>
</dbReference>
<feature type="domain" description="PilY1 beta-propeller" evidence="8">
    <location>
        <begin position="714"/>
        <end position="1015"/>
    </location>
</feature>
<dbReference type="InterPro" id="IPR018391">
    <property type="entry name" value="PQQ_b-propeller_rpt"/>
</dbReference>
<keyword evidence="6" id="KW-0281">Fimbrium</keyword>
<dbReference type="SMART" id="SM00564">
    <property type="entry name" value="PQQ"/>
    <property type="match status" value="1"/>
</dbReference>
<gene>
    <name evidence="9" type="ORF">PFX98_12885</name>
</gene>
<sequence length="1170" mass="123925">MTVLYCARLAAATTDISQNPLITASGTPVKPNVLFILDDSGSMSDDSLPEAATAYSQNQYGYQSSQCNGLAYNPATTYSLRLTSTGAPVANASTAFLSTKPDAGTVASSARYLAAASQPVVSSGALSFLVNGNNLKTSNYSVGSVVTIYSSTDTSKFMVGSVTSWGGINAAKTQATMSVNVALSTATSSLPSAIVGVGVPSMYIYYAYKGAQPPLGYTYDAAGTPIKTTPYYKECASGLGGVDGFGAFTPTLVSSLAADKQQNYANWYTYYRTRIQMMKTVVSQAFKDIDDNFRVGYTKISYQSAKPAANAFLPVKDFDATHKKDFYDYLDGASTGGSTPLRGAVSNAGRYFAHKASGQTDDPIQYSCQRNFAILATDGGWNTGSESTSAPLYGPYDLFDKEVGQQDGSASLPKEMRDASDGATNLGSSNSLADVAMYFYSTDLRDKNNLNNCSGALPGVDVCENNVPVAGKDAANWQHLTLFTLSLGQNGTLTYDPNYENQITGDFAALKNGGKRWPTPVAATTATSAAHVDDLWHAAVNARGVYFNAADPAQVGLGITTALKKIEAVSASGAAAATSTLRPVAGNNQVFIAQFTSELWIGDLRAYRLDPGTGDPLIVDAANKDLAEWSAATMLKNRVGSRNIYINRSGSLQPLDFATMTAAEQADFSGKCNLLSQCAGLSAADKTAADNGANMVNFLRGGDVSVYRVREAKLGDIVGSGPLFVGGPAASFIDPGYDAYKKAQADRAPVVYAGANDGMMHAFNAKTGEELWAFVPTAVRSNLYRLADTAYHSNHRFFVDAPAVAADVFDGSWKTLLIFGLGAGGKSYVAMDVTKPTEPKLLWEFTDPNLGYTFARPTLAKRTNGSWVAVLPSGYNNADGVGRMFVINDISSGKNVTTIATTAGTPSSPSGLGPIRAWVDQPNDYTAARYYAGDLLGNVWRFDIDGLLEPKNGALLLAKLADADGNPQPITTAPEVGVIDQKGFLTAAVFVGTGRLLGLSDVTDKAQQSIYGFKESLAGTGLGNLRNTPIVKQDLITDGSLRKASAKPVDWSLSTGWFVDLPDAGERINVNMQLSGSTLLAGSNVPQSVASCNTGNGYSWLYYLNIANGSNIAGSVGIKMPDSMIVGFSRTSRGVLVQRSNQRLENKKVPSNMKFLQKANKTTWRELTPR</sequence>
<keyword evidence="10" id="KW-1185">Reference proteome</keyword>
<keyword evidence="3" id="KW-1029">Fimbrium biogenesis</keyword>
<comment type="subcellular location">
    <subcellularLocation>
        <location evidence="1">Fimbrium</location>
    </subcellularLocation>
</comment>
<evidence type="ECO:0000313" key="9">
    <source>
        <dbReference type="EMBL" id="WIT09837.1"/>
    </source>
</evidence>
<dbReference type="Gene3D" id="3.40.50.410">
    <property type="entry name" value="von Willebrand factor, type A domain"/>
    <property type="match status" value="1"/>
</dbReference>
<dbReference type="AlphaFoldDB" id="A0AA95N7K3"/>
<dbReference type="KEGG" id="pais:PFX98_12885"/>
<dbReference type="Gene3D" id="2.140.10.10">
    <property type="entry name" value="Quinoprotein alcohol dehydrogenase-like superfamily"/>
    <property type="match status" value="1"/>
</dbReference>
<keyword evidence="5" id="KW-0106">Calcium</keyword>
<evidence type="ECO:0000256" key="3">
    <source>
        <dbReference type="ARBA" id="ARBA00022558"/>
    </source>
</evidence>
<evidence type="ECO:0000313" key="10">
    <source>
        <dbReference type="Proteomes" id="UP001177769"/>
    </source>
</evidence>
<dbReference type="Pfam" id="PF05567">
    <property type="entry name" value="T4P_PilY1"/>
    <property type="match status" value="1"/>
</dbReference>
<dbReference type="GO" id="GO:0009289">
    <property type="term" value="C:pilus"/>
    <property type="evidence" value="ECO:0007669"/>
    <property type="project" value="UniProtKB-SubCell"/>
</dbReference>
<evidence type="ECO:0000256" key="6">
    <source>
        <dbReference type="ARBA" id="ARBA00023263"/>
    </source>
</evidence>
<evidence type="ECO:0000256" key="4">
    <source>
        <dbReference type="ARBA" id="ARBA00022723"/>
    </source>
</evidence>
<protein>
    <submittedName>
        <fullName evidence="9">PilC/PilY family type IV pilus protein</fullName>
    </submittedName>
</protein>
<evidence type="ECO:0000259" key="8">
    <source>
        <dbReference type="Pfam" id="PF05567"/>
    </source>
</evidence>
<organism evidence="9 10">
    <name type="scientific">Paucibacter sediminis</name>
    <dbReference type="NCBI Taxonomy" id="3019553"/>
    <lineage>
        <taxon>Bacteria</taxon>
        <taxon>Pseudomonadati</taxon>
        <taxon>Pseudomonadota</taxon>
        <taxon>Betaproteobacteria</taxon>
        <taxon>Burkholderiales</taxon>
        <taxon>Sphaerotilaceae</taxon>
        <taxon>Roseateles</taxon>
    </lineage>
</organism>
<evidence type="ECO:0000256" key="2">
    <source>
        <dbReference type="ARBA" id="ARBA00008387"/>
    </source>
</evidence>
<dbReference type="RefSeq" id="WP_285230907.1">
    <property type="nucleotide sequence ID" value="NZ_CP116346.1"/>
</dbReference>
<dbReference type="InterPro" id="IPR011047">
    <property type="entry name" value="Quinoprotein_ADH-like_sf"/>
</dbReference>
<feature type="region of interest" description="Disordered" evidence="7">
    <location>
        <begin position="406"/>
        <end position="425"/>
    </location>
</feature>
<evidence type="ECO:0000256" key="7">
    <source>
        <dbReference type="SAM" id="MobiDB-lite"/>
    </source>
</evidence>
<dbReference type="EMBL" id="CP116346">
    <property type="protein sequence ID" value="WIT09837.1"/>
    <property type="molecule type" value="Genomic_DNA"/>
</dbReference>
<dbReference type="SUPFAM" id="SSF50998">
    <property type="entry name" value="Quinoprotein alcohol dehydrogenase-like"/>
    <property type="match status" value="1"/>
</dbReference>
<dbReference type="SUPFAM" id="SSF53300">
    <property type="entry name" value="vWA-like"/>
    <property type="match status" value="1"/>
</dbReference>
<keyword evidence="4" id="KW-0479">Metal-binding</keyword>
<reference evidence="9" key="1">
    <citation type="submission" date="2023-01" db="EMBL/GenBank/DDBJ databases">
        <title>Whole genome sequence of Paucibacter sp. S2-9 isolated from pond sediment.</title>
        <authorList>
            <person name="Jung J.Y."/>
        </authorList>
    </citation>
    <scope>NUCLEOTIDE SEQUENCE</scope>
    <source>
        <strain evidence="9">S2-9</strain>
    </source>
</reference>
<dbReference type="InterPro" id="IPR036465">
    <property type="entry name" value="vWFA_dom_sf"/>
</dbReference>
<accession>A0AA95N7K3</accession>
<evidence type="ECO:0000256" key="5">
    <source>
        <dbReference type="ARBA" id="ARBA00022837"/>
    </source>
</evidence>
<proteinExistence type="inferred from homology"/>
<comment type="similarity">
    <text evidence="2">Belongs to the PilY1 family.</text>
</comment>
<evidence type="ECO:0000256" key="1">
    <source>
        <dbReference type="ARBA" id="ARBA00004561"/>
    </source>
</evidence>
<dbReference type="Proteomes" id="UP001177769">
    <property type="component" value="Chromosome"/>
</dbReference>